<dbReference type="PANTHER" id="PTHR19848">
    <property type="entry name" value="WD40 REPEAT PROTEIN"/>
    <property type="match status" value="1"/>
</dbReference>
<feature type="repeat" description="WD" evidence="3">
    <location>
        <begin position="341"/>
        <end position="373"/>
    </location>
</feature>
<feature type="repeat" description="WD" evidence="3">
    <location>
        <begin position="554"/>
        <end position="588"/>
    </location>
</feature>
<dbReference type="PROSITE" id="PS50082">
    <property type="entry name" value="WD_REPEATS_2"/>
    <property type="match status" value="10"/>
</dbReference>
<comment type="caution">
    <text evidence="5">The sequence shown here is derived from an EMBL/GenBank/DDBJ whole genome shotgun (WGS) entry which is preliminary data.</text>
</comment>
<dbReference type="InterPro" id="IPR036322">
    <property type="entry name" value="WD40_repeat_dom_sf"/>
</dbReference>
<dbReference type="RefSeq" id="WP_169343393.1">
    <property type="nucleotide sequence ID" value="NZ_JABBJJ010000013.1"/>
</dbReference>
<dbReference type="SUPFAM" id="SSF50978">
    <property type="entry name" value="WD40 repeat-like"/>
    <property type="match status" value="1"/>
</dbReference>
<feature type="repeat" description="WD" evidence="3">
    <location>
        <begin position="465"/>
        <end position="505"/>
    </location>
</feature>
<dbReference type="InterPro" id="IPR001680">
    <property type="entry name" value="WD40_rpt"/>
</dbReference>
<accession>A0A848LBN7</accession>
<protein>
    <submittedName>
        <fullName evidence="5">WD40 repeat domain-containing protein</fullName>
    </submittedName>
</protein>
<feature type="repeat" description="WD" evidence="3">
    <location>
        <begin position="216"/>
        <end position="257"/>
    </location>
</feature>
<keyword evidence="4" id="KW-0732">Signal</keyword>
<dbReference type="PANTHER" id="PTHR19848:SF8">
    <property type="entry name" value="F-BOX AND WD REPEAT DOMAIN CONTAINING 7"/>
    <property type="match status" value="1"/>
</dbReference>
<dbReference type="Gene3D" id="2.130.10.10">
    <property type="entry name" value="YVTN repeat-like/Quinoprotein amine dehydrogenase"/>
    <property type="match status" value="5"/>
</dbReference>
<feature type="repeat" description="WD" evidence="3">
    <location>
        <begin position="258"/>
        <end position="299"/>
    </location>
</feature>
<dbReference type="PRINTS" id="PR00320">
    <property type="entry name" value="GPROTEINBRPT"/>
</dbReference>
<dbReference type="InterPro" id="IPR015943">
    <property type="entry name" value="WD40/YVTN_repeat-like_dom_sf"/>
</dbReference>
<proteinExistence type="predicted"/>
<organism evidence="5 6">
    <name type="scientific">Pyxidicoccus fallax</name>
    <dbReference type="NCBI Taxonomy" id="394095"/>
    <lineage>
        <taxon>Bacteria</taxon>
        <taxon>Pseudomonadati</taxon>
        <taxon>Myxococcota</taxon>
        <taxon>Myxococcia</taxon>
        <taxon>Myxococcales</taxon>
        <taxon>Cystobacterineae</taxon>
        <taxon>Myxococcaceae</taxon>
        <taxon>Pyxidicoccus</taxon>
    </lineage>
</organism>
<dbReference type="PROSITE" id="PS50294">
    <property type="entry name" value="WD_REPEATS_REGION"/>
    <property type="match status" value="8"/>
</dbReference>
<evidence type="ECO:0000313" key="6">
    <source>
        <dbReference type="Proteomes" id="UP000518300"/>
    </source>
</evidence>
<dbReference type="InterPro" id="IPR011047">
    <property type="entry name" value="Quinoprotein_ADH-like_sf"/>
</dbReference>
<keyword evidence="2" id="KW-0677">Repeat</keyword>
<dbReference type="InterPro" id="IPR020472">
    <property type="entry name" value="WD40_PAC1"/>
</dbReference>
<dbReference type="CDD" id="cd00200">
    <property type="entry name" value="WD40"/>
    <property type="match status" value="2"/>
</dbReference>
<dbReference type="Pfam" id="PF00400">
    <property type="entry name" value="WD40"/>
    <property type="match status" value="10"/>
</dbReference>
<reference evidence="5 6" key="1">
    <citation type="submission" date="2020-04" db="EMBL/GenBank/DDBJ databases">
        <title>Draft genome of Pyxidicoccus fallax type strain.</title>
        <authorList>
            <person name="Whitworth D.E."/>
        </authorList>
    </citation>
    <scope>NUCLEOTIDE SEQUENCE [LARGE SCALE GENOMIC DNA]</scope>
    <source>
        <strain evidence="5 6">DSM 14698</strain>
    </source>
</reference>
<name>A0A848LBN7_9BACT</name>
<evidence type="ECO:0000256" key="3">
    <source>
        <dbReference type="PROSITE-ProRule" id="PRU00221"/>
    </source>
</evidence>
<keyword evidence="6" id="KW-1185">Reference proteome</keyword>
<evidence type="ECO:0000256" key="4">
    <source>
        <dbReference type="SAM" id="SignalP"/>
    </source>
</evidence>
<evidence type="ECO:0000313" key="5">
    <source>
        <dbReference type="EMBL" id="NMO14113.1"/>
    </source>
</evidence>
<feature type="chain" id="PRO_5032760996" evidence="4">
    <location>
        <begin position="23"/>
        <end position="698"/>
    </location>
</feature>
<evidence type="ECO:0000256" key="1">
    <source>
        <dbReference type="ARBA" id="ARBA00022574"/>
    </source>
</evidence>
<evidence type="ECO:0000256" key="2">
    <source>
        <dbReference type="ARBA" id="ARBA00022737"/>
    </source>
</evidence>
<feature type="repeat" description="WD" evidence="3">
    <location>
        <begin position="91"/>
        <end position="132"/>
    </location>
</feature>
<dbReference type="PROSITE" id="PS51257">
    <property type="entry name" value="PROKAR_LIPOPROTEIN"/>
    <property type="match status" value="1"/>
</dbReference>
<dbReference type="Proteomes" id="UP000518300">
    <property type="component" value="Unassembled WGS sequence"/>
</dbReference>
<dbReference type="SMART" id="SM00320">
    <property type="entry name" value="WD40"/>
    <property type="match status" value="14"/>
</dbReference>
<keyword evidence="1 3" id="KW-0853">WD repeat</keyword>
<dbReference type="AlphaFoldDB" id="A0A848LBN7"/>
<feature type="repeat" description="WD" evidence="3">
    <location>
        <begin position="175"/>
        <end position="207"/>
    </location>
</feature>
<gene>
    <name evidence="5" type="ORF">HG543_04450</name>
</gene>
<feature type="repeat" description="WD" evidence="3">
    <location>
        <begin position="506"/>
        <end position="539"/>
    </location>
</feature>
<dbReference type="InterPro" id="IPR019775">
    <property type="entry name" value="WD40_repeat_CS"/>
</dbReference>
<dbReference type="EMBL" id="JABBJJ010000013">
    <property type="protein sequence ID" value="NMO14113.1"/>
    <property type="molecule type" value="Genomic_DNA"/>
</dbReference>
<feature type="repeat" description="WD" evidence="3">
    <location>
        <begin position="589"/>
        <end position="630"/>
    </location>
</feature>
<feature type="repeat" description="WD" evidence="3">
    <location>
        <begin position="133"/>
        <end position="174"/>
    </location>
</feature>
<dbReference type="SUPFAM" id="SSF50998">
    <property type="entry name" value="Quinoprotein alcohol dehydrogenase-like"/>
    <property type="match status" value="1"/>
</dbReference>
<feature type="signal peptide" evidence="4">
    <location>
        <begin position="1"/>
        <end position="22"/>
    </location>
</feature>
<sequence length="698" mass="75413">MRVPSSRWGILALLLAACSAHRAPTGAPPNEPTERELRARIYLAKGDAAIESKQWGLAAGAFTLARAAWDSPEAQWGQAWATDRASTPRWTKKFEGSVLALAFSPDGQVLASAGYDSVLRLWNASSGELLAKLEGHPAEIHAVAFSPDGRWLAAAGRPGDIWLWDWREGRRVALLQGHSDVVRGLAFSPDGSRLASCGLDKTVRVWSTGPWTEQLRFEHDDFVIAVAFSADGGRLLSTSMDRSARVWDLASRKEVHRLLGHTEKVESGAFSSDGQLIMTAAADRTLRFWSARTGQLVNVLRNLGDVSVAAIDARFRLLVQGGWDGRVQRVDARDGEPLERLDAHHSFVASVVLSPDGRAFASGGMDGVLNVWSRPEAPAEVVLRGHGEWMETLAFTRKDELFTGAEDGMRRWHVSDWNDVQVRQETAEAVVSLAVSPDRQLVAAGTTKGAVRVLEAGSGRQVLELSGVNGSVRALAFSPDGKVLAAGGDPDIHLWSVPSGTALGRLVGHTAKVWTLAFDGTGERLASGGSDKTVRVWDVGRRQPRFHLDAGERVRAVVFTPSGDTLVTAGMRQPIRFWSAAEGRLLKTLDEGSVGILALAISPDGRFLASGGLDMRVKVWSLPAGELMGQVWGQQGFLAAMAFSPDGSVLAVGASDRTLKLLRFDSIAHPPAAGTGVQETLLRYGLEWDEARFLLQHR</sequence>
<dbReference type="PROSITE" id="PS00678">
    <property type="entry name" value="WD_REPEATS_1"/>
    <property type="match status" value="3"/>
</dbReference>